<keyword evidence="4" id="KW-1185">Reference proteome</keyword>
<evidence type="ECO:0000259" key="1">
    <source>
        <dbReference type="Pfam" id="PF00534"/>
    </source>
</evidence>
<accession>A0ABW3T557</accession>
<evidence type="ECO:0000313" key="4">
    <source>
        <dbReference type="Proteomes" id="UP001597216"/>
    </source>
</evidence>
<name>A0ABW3T557_9CAUL</name>
<dbReference type="GO" id="GO:0016757">
    <property type="term" value="F:glycosyltransferase activity"/>
    <property type="evidence" value="ECO:0007669"/>
    <property type="project" value="UniProtKB-KW"/>
</dbReference>
<feature type="domain" description="Glycosyl transferase family 1" evidence="1">
    <location>
        <begin position="198"/>
        <end position="351"/>
    </location>
</feature>
<organism evidence="3 4">
    <name type="scientific">Phenylobacterium conjunctum</name>
    <dbReference type="NCBI Taxonomy" id="1298959"/>
    <lineage>
        <taxon>Bacteria</taxon>
        <taxon>Pseudomonadati</taxon>
        <taxon>Pseudomonadota</taxon>
        <taxon>Alphaproteobacteria</taxon>
        <taxon>Caulobacterales</taxon>
        <taxon>Caulobacteraceae</taxon>
        <taxon>Phenylobacterium</taxon>
    </lineage>
</organism>
<dbReference type="Gene3D" id="3.40.50.2000">
    <property type="entry name" value="Glycogen Phosphorylase B"/>
    <property type="match status" value="2"/>
</dbReference>
<dbReference type="Proteomes" id="UP001597216">
    <property type="component" value="Unassembled WGS sequence"/>
</dbReference>
<sequence length="378" mass="40510">MRPRKLLKVLNVLANYEAGPSSVNILVYIPQFTAGGAELMMTQIAGALMARGHGVAIVVDQTGPDRDLFDVRVPVEVIGRVGVVRAAWALSRIARRRGAQVVISALPVANLVADLMLLVSGRRVKVINTWHGYFGSIRGVRSRFAQSIVAILSRISHANVSVSADLLKSLRCAGASSSKFVVIYNGVHIQNAGQSPVHGRRFIFSAGSLTRHKNHRLLIEAFARLGDAYDGDLLIAGQGPELDALRALSESLDIADRVHLVGFQSDIMTYMEQADIFVLPSDVESFGIVLVQAMAAGVPVISTDAGGTREVLGDGEFGTLIPVGDVAALADAILRVLSEPMPDKGRLRERAEYFSIERVAAEYEALCRGLVAAVVGHS</sequence>
<dbReference type="Pfam" id="PF13439">
    <property type="entry name" value="Glyco_transf_4"/>
    <property type="match status" value="1"/>
</dbReference>
<evidence type="ECO:0000259" key="2">
    <source>
        <dbReference type="Pfam" id="PF13439"/>
    </source>
</evidence>
<dbReference type="InterPro" id="IPR028098">
    <property type="entry name" value="Glyco_trans_4-like_N"/>
</dbReference>
<protein>
    <submittedName>
        <fullName evidence="3">Glycosyltransferase</fullName>
        <ecNumber evidence="3">2.4.-.-</ecNumber>
    </submittedName>
</protein>
<proteinExistence type="predicted"/>
<feature type="domain" description="Glycosyltransferase subfamily 4-like N-terminal" evidence="2">
    <location>
        <begin position="35"/>
        <end position="189"/>
    </location>
</feature>
<keyword evidence="3" id="KW-0328">Glycosyltransferase</keyword>
<gene>
    <name evidence="3" type="ORF">ACFQ27_15480</name>
</gene>
<comment type="caution">
    <text evidence="3">The sequence shown here is derived from an EMBL/GenBank/DDBJ whole genome shotgun (WGS) entry which is preliminary data.</text>
</comment>
<dbReference type="PANTHER" id="PTHR12526">
    <property type="entry name" value="GLYCOSYLTRANSFERASE"/>
    <property type="match status" value="1"/>
</dbReference>
<dbReference type="PANTHER" id="PTHR12526:SF630">
    <property type="entry name" value="GLYCOSYLTRANSFERASE"/>
    <property type="match status" value="1"/>
</dbReference>
<dbReference type="InterPro" id="IPR001296">
    <property type="entry name" value="Glyco_trans_1"/>
</dbReference>
<keyword evidence="3" id="KW-0808">Transferase</keyword>
<dbReference type="SUPFAM" id="SSF53756">
    <property type="entry name" value="UDP-Glycosyltransferase/glycogen phosphorylase"/>
    <property type="match status" value="1"/>
</dbReference>
<evidence type="ECO:0000313" key="3">
    <source>
        <dbReference type="EMBL" id="MFD1191991.1"/>
    </source>
</evidence>
<dbReference type="CDD" id="cd03811">
    <property type="entry name" value="GT4_GT28_WabH-like"/>
    <property type="match status" value="1"/>
</dbReference>
<dbReference type="EMBL" id="JBHTLQ010000040">
    <property type="protein sequence ID" value="MFD1191991.1"/>
    <property type="molecule type" value="Genomic_DNA"/>
</dbReference>
<dbReference type="Pfam" id="PF00534">
    <property type="entry name" value="Glycos_transf_1"/>
    <property type="match status" value="1"/>
</dbReference>
<dbReference type="EC" id="2.4.-.-" evidence="3"/>
<reference evidence="4" key="1">
    <citation type="journal article" date="2019" name="Int. J. Syst. Evol. Microbiol.">
        <title>The Global Catalogue of Microorganisms (GCM) 10K type strain sequencing project: providing services to taxonomists for standard genome sequencing and annotation.</title>
        <authorList>
            <consortium name="The Broad Institute Genomics Platform"/>
            <consortium name="The Broad Institute Genome Sequencing Center for Infectious Disease"/>
            <person name="Wu L."/>
            <person name="Ma J."/>
        </authorList>
    </citation>
    <scope>NUCLEOTIDE SEQUENCE [LARGE SCALE GENOMIC DNA]</scope>
    <source>
        <strain evidence="4">CCUG 55074</strain>
    </source>
</reference>